<dbReference type="RefSeq" id="XP_023166500.1">
    <property type="nucleotide sequence ID" value="XM_023310732.2"/>
</dbReference>
<feature type="region of interest" description="Disordered" evidence="1">
    <location>
        <begin position="1"/>
        <end position="22"/>
    </location>
</feature>
<evidence type="ECO:0000256" key="1">
    <source>
        <dbReference type="SAM" id="MobiDB-lite"/>
    </source>
</evidence>
<proteinExistence type="predicted"/>
<gene>
    <name evidence="3" type="primary">LOC111596476</name>
</gene>
<sequence length="121" mass="13661">MYSEDIESYAQSEEGDMRLDSSNPYLKWNRQIGKNGQTAEMAKDKVEYHVLGTARHYKVLETLSKSQRFITKLPDDTVKTAQVRKAKVSECVQWKPKELARSVSKGITAQLDIIGGKLVGL</sequence>
<dbReference type="AlphaFoldDB" id="A0A6J1LJ51"/>
<keyword evidence="2" id="KW-1185">Reference proteome</keyword>
<organism evidence="2 3">
    <name type="scientific">Drosophila hydei</name>
    <name type="common">Fruit fly</name>
    <dbReference type="NCBI Taxonomy" id="7224"/>
    <lineage>
        <taxon>Eukaryota</taxon>
        <taxon>Metazoa</taxon>
        <taxon>Ecdysozoa</taxon>
        <taxon>Arthropoda</taxon>
        <taxon>Hexapoda</taxon>
        <taxon>Insecta</taxon>
        <taxon>Pterygota</taxon>
        <taxon>Neoptera</taxon>
        <taxon>Endopterygota</taxon>
        <taxon>Diptera</taxon>
        <taxon>Brachycera</taxon>
        <taxon>Muscomorpha</taxon>
        <taxon>Ephydroidea</taxon>
        <taxon>Drosophilidae</taxon>
        <taxon>Drosophila</taxon>
    </lineage>
</organism>
<evidence type="ECO:0000313" key="2">
    <source>
        <dbReference type="Proteomes" id="UP000504633"/>
    </source>
</evidence>
<dbReference type="Proteomes" id="UP000504633">
    <property type="component" value="Unplaced"/>
</dbReference>
<dbReference type="GeneID" id="111596476"/>
<protein>
    <submittedName>
        <fullName evidence="3">Uncharacterized protein LOC111596476 isoform X3</fullName>
    </submittedName>
</protein>
<dbReference type="OrthoDB" id="7854385at2759"/>
<reference evidence="3" key="1">
    <citation type="submission" date="2025-08" db="UniProtKB">
        <authorList>
            <consortium name="RefSeq"/>
        </authorList>
    </citation>
    <scope>IDENTIFICATION</scope>
    <source>
        <strain evidence="3">15085-1641.00</strain>
        <tissue evidence="3">Whole body</tissue>
    </source>
</reference>
<evidence type="ECO:0000313" key="3">
    <source>
        <dbReference type="RefSeq" id="XP_023166500.1"/>
    </source>
</evidence>
<name>A0A6J1LJ51_DROHY</name>
<accession>A0A6J1LJ51</accession>